<protein>
    <submittedName>
        <fullName evidence="2">Uncharacterized protein</fullName>
    </submittedName>
</protein>
<dbReference type="PANTHER" id="PTHR39697">
    <property type="entry name" value="RICIN B LECTIN DOMAIN-CONTAINING PROTEIN-RELATED"/>
    <property type="match status" value="1"/>
</dbReference>
<organism evidence="2 3">
    <name type="scientific">Cladophialophora chaetospira</name>
    <dbReference type="NCBI Taxonomy" id="386627"/>
    <lineage>
        <taxon>Eukaryota</taxon>
        <taxon>Fungi</taxon>
        <taxon>Dikarya</taxon>
        <taxon>Ascomycota</taxon>
        <taxon>Pezizomycotina</taxon>
        <taxon>Eurotiomycetes</taxon>
        <taxon>Chaetothyriomycetidae</taxon>
        <taxon>Chaetothyriales</taxon>
        <taxon>Herpotrichiellaceae</taxon>
        <taxon>Cladophialophora</taxon>
    </lineage>
</organism>
<reference evidence="2" key="1">
    <citation type="submission" date="2022-10" db="EMBL/GenBank/DDBJ databases">
        <title>Culturing micro-colonial fungi from biological soil crusts in the Mojave desert and describing Neophaeococcomyces mojavensis, and introducing the new genera and species Taxawa tesnikishii.</title>
        <authorList>
            <person name="Kurbessoian T."/>
            <person name="Stajich J.E."/>
        </authorList>
    </citation>
    <scope>NUCLEOTIDE SEQUENCE</scope>
    <source>
        <strain evidence="2">TK_41</strain>
    </source>
</reference>
<dbReference type="EMBL" id="JAPDRK010000022">
    <property type="protein sequence ID" value="KAJ9603419.1"/>
    <property type="molecule type" value="Genomic_DNA"/>
</dbReference>
<evidence type="ECO:0000313" key="2">
    <source>
        <dbReference type="EMBL" id="KAJ9603419.1"/>
    </source>
</evidence>
<proteinExistence type="predicted"/>
<feature type="region of interest" description="Disordered" evidence="1">
    <location>
        <begin position="1"/>
        <end position="23"/>
    </location>
</feature>
<sequence length="183" mass="20258">MVLNEVPPKPMTEPDNSTVHTARTPPETVLDDFFDTADPLSDPVPITSSVPWPGSTFIIRAASSGQVLTVLDGRVSLAPIGGPGSIHWACVETKGWLGFRNVVSGRMLGHDGQKGRLRCSEEKHREWENFAVRLRPQGGYLLQMTHFERLWVVGRKVDQGGREVLAKMEGGKEGEIVWEFVKV</sequence>
<evidence type="ECO:0000256" key="1">
    <source>
        <dbReference type="SAM" id="MobiDB-lite"/>
    </source>
</evidence>
<dbReference type="PANTHER" id="PTHR39697:SF1">
    <property type="entry name" value="RICIN B LECTIN DOMAIN-CONTAINING PROTEIN"/>
    <property type="match status" value="1"/>
</dbReference>
<accession>A0AA38WYD8</accession>
<name>A0AA38WYD8_9EURO</name>
<dbReference type="AlphaFoldDB" id="A0AA38WYD8"/>
<keyword evidence="3" id="KW-1185">Reference proteome</keyword>
<dbReference type="Proteomes" id="UP001172673">
    <property type="component" value="Unassembled WGS sequence"/>
</dbReference>
<evidence type="ECO:0000313" key="3">
    <source>
        <dbReference type="Proteomes" id="UP001172673"/>
    </source>
</evidence>
<gene>
    <name evidence="2" type="ORF">H2200_012197</name>
</gene>
<comment type="caution">
    <text evidence="2">The sequence shown here is derived from an EMBL/GenBank/DDBJ whole genome shotgun (WGS) entry which is preliminary data.</text>
</comment>